<gene>
    <name evidence="1" type="ORF">DCO56_06235</name>
</gene>
<reference evidence="1 2" key="1">
    <citation type="submission" date="2018-04" db="EMBL/GenBank/DDBJ databases">
        <title>Sphingobacterium sp. M46 Genome.</title>
        <authorList>
            <person name="Cheng J."/>
            <person name="Li Y."/>
        </authorList>
    </citation>
    <scope>NUCLEOTIDE SEQUENCE [LARGE SCALE GENOMIC DNA]</scope>
    <source>
        <strain evidence="1 2">M46</strain>
    </source>
</reference>
<comment type="caution">
    <text evidence="1">The sequence shown here is derived from an EMBL/GenBank/DDBJ whole genome shotgun (WGS) entry which is preliminary data.</text>
</comment>
<organism evidence="1 2">
    <name type="scientific">Sphingobacterium athyrii</name>
    <dbReference type="NCBI Taxonomy" id="2152717"/>
    <lineage>
        <taxon>Bacteria</taxon>
        <taxon>Pseudomonadati</taxon>
        <taxon>Bacteroidota</taxon>
        <taxon>Sphingobacteriia</taxon>
        <taxon>Sphingobacteriales</taxon>
        <taxon>Sphingobacteriaceae</taxon>
        <taxon>Sphingobacterium</taxon>
    </lineage>
</organism>
<keyword evidence="2" id="KW-1185">Reference proteome</keyword>
<dbReference type="Proteomes" id="UP000250831">
    <property type="component" value="Unassembled WGS sequence"/>
</dbReference>
<dbReference type="AlphaFoldDB" id="A0A363P0C9"/>
<dbReference type="PROSITE" id="PS51257">
    <property type="entry name" value="PROKAR_LIPOPROTEIN"/>
    <property type="match status" value="1"/>
</dbReference>
<sequence>MQMDFKLRYLLSGSILLIVGLVLFSCSVKKNDENLIWYENQVIEQVVPDQDSVYRIQIGMMAASFWLDTKNGERKDELSLLQKSLKQRNKLTIGVEQGTNRIIRVDK</sequence>
<protein>
    <submittedName>
        <fullName evidence="1">Uncharacterized protein</fullName>
    </submittedName>
</protein>
<dbReference type="EMBL" id="QCXX01000001">
    <property type="protein sequence ID" value="PUV26534.1"/>
    <property type="molecule type" value="Genomic_DNA"/>
</dbReference>
<evidence type="ECO:0000313" key="2">
    <source>
        <dbReference type="Proteomes" id="UP000250831"/>
    </source>
</evidence>
<evidence type="ECO:0000313" key="1">
    <source>
        <dbReference type="EMBL" id="PUV26534.1"/>
    </source>
</evidence>
<accession>A0A363P0C9</accession>
<proteinExistence type="predicted"/>
<name>A0A363P0C9_9SPHI</name>